<evidence type="ECO:0000259" key="9">
    <source>
        <dbReference type="Pfam" id="PF03176"/>
    </source>
</evidence>
<feature type="transmembrane region" description="Helical" evidence="8">
    <location>
        <begin position="313"/>
        <end position="336"/>
    </location>
</feature>
<evidence type="ECO:0000256" key="5">
    <source>
        <dbReference type="ARBA" id="ARBA00022989"/>
    </source>
</evidence>
<feature type="compositionally biased region" description="Low complexity" evidence="7">
    <location>
        <begin position="467"/>
        <end position="476"/>
    </location>
</feature>
<dbReference type="RefSeq" id="WP_254168260.1">
    <property type="nucleotide sequence ID" value="NZ_JANAFB010000041.1"/>
</dbReference>
<evidence type="ECO:0000256" key="6">
    <source>
        <dbReference type="ARBA" id="ARBA00023136"/>
    </source>
</evidence>
<keyword evidence="4 8" id="KW-0812">Transmembrane</keyword>
<dbReference type="PANTHER" id="PTHR33406">
    <property type="entry name" value="MEMBRANE PROTEIN MJ1562-RELATED"/>
    <property type="match status" value="1"/>
</dbReference>
<feature type="transmembrane region" description="Helical" evidence="8">
    <location>
        <begin position="236"/>
        <end position="254"/>
    </location>
</feature>
<name>A0A9X2HF15_9MICC</name>
<feature type="transmembrane region" description="Helical" evidence="8">
    <location>
        <begin position="585"/>
        <end position="606"/>
    </location>
</feature>
<evidence type="ECO:0000256" key="4">
    <source>
        <dbReference type="ARBA" id="ARBA00022692"/>
    </source>
</evidence>
<keyword evidence="5 8" id="KW-1133">Transmembrane helix</keyword>
<dbReference type="InterPro" id="IPR050545">
    <property type="entry name" value="Mycobact_MmpL"/>
</dbReference>
<evidence type="ECO:0000313" key="10">
    <source>
        <dbReference type="EMBL" id="MCP3426905.1"/>
    </source>
</evidence>
<proteinExistence type="inferred from homology"/>
<organism evidence="10 11">
    <name type="scientific">Rothia santali</name>
    <dbReference type="NCBI Taxonomy" id="2949643"/>
    <lineage>
        <taxon>Bacteria</taxon>
        <taxon>Bacillati</taxon>
        <taxon>Actinomycetota</taxon>
        <taxon>Actinomycetes</taxon>
        <taxon>Micrococcales</taxon>
        <taxon>Micrococcaceae</taxon>
        <taxon>Rothia</taxon>
    </lineage>
</organism>
<gene>
    <name evidence="10" type="ORF">NBM05_13035</name>
</gene>
<feature type="transmembrane region" description="Helical" evidence="8">
    <location>
        <begin position="204"/>
        <end position="224"/>
    </location>
</feature>
<feature type="transmembrane region" description="Helical" evidence="8">
    <location>
        <begin position="618"/>
        <end position="638"/>
    </location>
</feature>
<keyword evidence="11" id="KW-1185">Reference proteome</keyword>
<dbReference type="GO" id="GO:0005886">
    <property type="term" value="C:plasma membrane"/>
    <property type="evidence" value="ECO:0007669"/>
    <property type="project" value="UniProtKB-SubCell"/>
</dbReference>
<feature type="transmembrane region" description="Helical" evidence="8">
    <location>
        <begin position="373"/>
        <end position="391"/>
    </location>
</feature>
<evidence type="ECO:0000256" key="7">
    <source>
        <dbReference type="SAM" id="MobiDB-lite"/>
    </source>
</evidence>
<feature type="transmembrane region" description="Helical" evidence="8">
    <location>
        <begin position="560"/>
        <end position="578"/>
    </location>
</feature>
<feature type="transmembrane region" description="Helical" evidence="8">
    <location>
        <begin position="659"/>
        <end position="681"/>
    </location>
</feature>
<feature type="domain" description="Membrane transport protein MMPL" evidence="9">
    <location>
        <begin position="504"/>
        <end position="735"/>
    </location>
</feature>
<feature type="domain" description="Membrane transport protein MMPL" evidence="9">
    <location>
        <begin position="54"/>
        <end position="372"/>
    </location>
</feature>
<feature type="region of interest" description="Disordered" evidence="7">
    <location>
        <begin position="732"/>
        <end position="770"/>
    </location>
</feature>
<accession>A0A9X2HF15</accession>
<feature type="transmembrane region" description="Helical" evidence="8">
    <location>
        <begin position="687"/>
        <end position="710"/>
    </location>
</feature>
<dbReference type="Gene3D" id="1.20.1640.10">
    <property type="entry name" value="Multidrug efflux transporter AcrB transmembrane domain"/>
    <property type="match status" value="2"/>
</dbReference>
<feature type="transmembrane region" description="Helical" evidence="8">
    <location>
        <begin position="173"/>
        <end position="197"/>
    </location>
</feature>
<comment type="similarity">
    <text evidence="2">Belongs to the resistance-nodulation-cell division (RND) (TC 2.A.6) family. MmpL subfamily.</text>
</comment>
<feature type="transmembrane region" description="Helical" evidence="8">
    <location>
        <begin position="275"/>
        <end position="301"/>
    </location>
</feature>
<dbReference type="SUPFAM" id="SSF82866">
    <property type="entry name" value="Multidrug efflux transporter AcrB transmembrane domain"/>
    <property type="match status" value="2"/>
</dbReference>
<evidence type="ECO:0000313" key="11">
    <source>
        <dbReference type="Proteomes" id="UP001139502"/>
    </source>
</evidence>
<protein>
    <submittedName>
        <fullName evidence="10">MMPL family transporter</fullName>
    </submittedName>
</protein>
<dbReference type="Pfam" id="PF03176">
    <property type="entry name" value="MMPL"/>
    <property type="match status" value="2"/>
</dbReference>
<reference evidence="10" key="1">
    <citation type="submission" date="2022-06" db="EMBL/GenBank/DDBJ databases">
        <title>Rothia sp. isolated from sandalwood seedling.</title>
        <authorList>
            <person name="Tuikhar N."/>
            <person name="Kirdat K."/>
            <person name="Thorat V."/>
            <person name="Swetha P."/>
            <person name="Padma S."/>
            <person name="Sundararaj R."/>
            <person name="Yadav A."/>
        </authorList>
    </citation>
    <scope>NUCLEOTIDE SEQUENCE</scope>
    <source>
        <strain evidence="10">AR01</strain>
    </source>
</reference>
<dbReference type="EMBL" id="JANAFB010000041">
    <property type="protein sequence ID" value="MCP3426905.1"/>
    <property type="molecule type" value="Genomic_DNA"/>
</dbReference>
<dbReference type="Proteomes" id="UP001139502">
    <property type="component" value="Unassembled WGS sequence"/>
</dbReference>
<evidence type="ECO:0000256" key="8">
    <source>
        <dbReference type="SAM" id="Phobius"/>
    </source>
</evidence>
<feature type="compositionally biased region" description="Gly residues" evidence="7">
    <location>
        <begin position="477"/>
        <end position="491"/>
    </location>
</feature>
<dbReference type="InterPro" id="IPR004869">
    <property type="entry name" value="MMPL_dom"/>
</dbReference>
<dbReference type="PANTHER" id="PTHR33406:SF6">
    <property type="entry name" value="MEMBRANE PROTEIN YDGH-RELATED"/>
    <property type="match status" value="1"/>
</dbReference>
<comment type="caution">
    <text evidence="10">The sequence shown here is derived from an EMBL/GenBank/DDBJ whole genome shotgun (WGS) entry which is preliminary data.</text>
</comment>
<comment type="subcellular location">
    <subcellularLocation>
        <location evidence="1">Cell membrane</location>
        <topology evidence="1">Multi-pass membrane protein</topology>
    </subcellularLocation>
</comment>
<evidence type="ECO:0000256" key="3">
    <source>
        <dbReference type="ARBA" id="ARBA00022475"/>
    </source>
</evidence>
<feature type="region of interest" description="Disordered" evidence="7">
    <location>
        <begin position="457"/>
        <end position="491"/>
    </location>
</feature>
<sequence length="770" mass="79878">MPAQHLDRGRRRVHWLRILIPALLVLAWFGAAGVGGPYFGKISEVSSEAATDRLPSSAESTRVTELSAEFSESDAIPAILVFERDGGLDPADAGYAADLAQRLADESLLQGQASPPIPSEDGQALQVVAPLSPDVESSEAVDAIRADLAETAPKGLDAYVTGPAGFVADLGEAFAGIDGILLGVALAVVFVILLIVYRSPLLPILVLLTSTAALSASILVIWHLADAGVLTINGQIQGILFILVIGAATDYSLLYTARYREALVRHRDRSKATWVALKGTIEPVAASGGTVIAGLLCLLFSELKTNAALGPVAGTGIVFSMLAALTFLPALLFVFGRSAFWPFRPRFSGADVAADSKLWSRVGAFVERSPRKIWLTSAVVLGILAVLAVQFRAGGVQQSDLILGPSDARDGQEVVAAHFPGGAGTPAQVVAPEGEQDDVVREIEALPGVASIAAVSADSPSGSIPVGEAAASAGAEADGGPGSGAVPGAGGAPAFPGAAPTVVDGRVLLQVTLADSPDTSAAQETVQQMRTVTDDLDDVLVGGSTAQEVDTLQSSIHDRALIIPVILVVITLILMLLLRSLLAPVLLVATTLLSYFSTLGVGSLVFEHVLGFPDADPTVPLYAFVFLVALGIDYNIFLMTRVREESLHHGTHRGVLRGVILTGGVITSAGVVLAATFAALGVIPVMFLAQIAFLVAFGVLLDATLVRALLVPALVYDVGDAVWWPSKLRHGPTRPDGWAGRPGRGSRRRAGAVGSEDGASSARHASPRVR</sequence>
<evidence type="ECO:0000256" key="1">
    <source>
        <dbReference type="ARBA" id="ARBA00004651"/>
    </source>
</evidence>
<evidence type="ECO:0000256" key="2">
    <source>
        <dbReference type="ARBA" id="ARBA00010157"/>
    </source>
</evidence>
<keyword evidence="3" id="KW-1003">Cell membrane</keyword>
<dbReference type="AlphaFoldDB" id="A0A9X2HF15"/>
<feature type="transmembrane region" description="Helical" evidence="8">
    <location>
        <begin position="18"/>
        <end position="39"/>
    </location>
</feature>
<keyword evidence="6 8" id="KW-0472">Membrane</keyword>